<dbReference type="AlphaFoldDB" id="A0A376BKM2"/>
<reference evidence="1 2" key="1">
    <citation type="submission" date="2018-06" db="EMBL/GenBank/DDBJ databases">
        <authorList>
            <consortium name="Pathogen Informatics"/>
            <person name="Doyle S."/>
        </authorList>
    </citation>
    <scope>NUCLEOTIDE SEQUENCE [LARGE SCALE GENOMIC DNA]</scope>
    <source>
        <strain evidence="1 2">NCTC10283</strain>
    </source>
</reference>
<dbReference type="STRING" id="1120980.GCA_000745955_01834"/>
<keyword evidence="2" id="KW-1185">Reference proteome</keyword>
<dbReference type="OrthoDB" id="127573at2"/>
<protein>
    <submittedName>
        <fullName evidence="1">Monoamine oxidase</fullName>
    </submittedName>
</protein>
<dbReference type="Pfam" id="PF13450">
    <property type="entry name" value="NAD_binding_8"/>
    <property type="match status" value="1"/>
</dbReference>
<dbReference type="Gene3D" id="3.50.50.60">
    <property type="entry name" value="FAD/NAD(P)-binding domain"/>
    <property type="match status" value="1"/>
</dbReference>
<dbReference type="SUPFAM" id="SSF51905">
    <property type="entry name" value="FAD/NAD(P)-binding domain"/>
    <property type="match status" value="1"/>
</dbReference>
<evidence type="ECO:0000313" key="1">
    <source>
        <dbReference type="EMBL" id="SSY70175.1"/>
    </source>
</evidence>
<sequence length="541" mass="60421">MPTRRQFLAHTATLAAAASASWLGYRHLNRPPSIHINRVGLPLGHLLRDRQLPLTPSRRAQCNILILGSGAAALTAAWQLNKLGQRDFLIAEGFERNGNNAAYTVSGSLQAPTGAHYLAQPSRESQDVRTLLRDLNILQHEMPDGKLVLKDTDLVHAPDERVFHQNTWHDGLQIQDADSKRFFQIIDSLKNAYGSDGRKIFAIPIALSSSDPKWRELDTLTFATWLKSQGFTSPNLLWYLDYCCRDDYGQGIKQVSAFAGLHYFAARGNDHAAVLTWADGLNHLSEKIRQFIQLEALNQFPNHAEWTFRQPASLAASALQIVEHADGVNAVLRHNQSGEIIEIKAKKLICAIPLMIAARIIAEPQRYGFTGKLPESAPWLVSNFVLHSFPNELKNSELAWDNVVYGSRGLGYVVATHQDIRLAKPEISAFTAYAALNHDTPQNVRKWLLNANEADLLDIAAQDLLTVYGKRFWQHVSHIDLTVRAHAMAVPQVGYLNDKILINLRNHHSRIVFAHSDLSGYSVFEEAAFWGAEAARKIQAA</sequence>
<evidence type="ECO:0000313" key="2">
    <source>
        <dbReference type="Proteomes" id="UP000254209"/>
    </source>
</evidence>
<dbReference type="RefSeq" id="WP_034294037.1">
    <property type="nucleotide sequence ID" value="NZ_CP091519.2"/>
</dbReference>
<dbReference type="EMBL" id="UFSO01000002">
    <property type="protein sequence ID" value="SSY70175.1"/>
    <property type="molecule type" value="Genomic_DNA"/>
</dbReference>
<accession>A0A376BKM2</accession>
<dbReference type="Proteomes" id="UP000254209">
    <property type="component" value="Unassembled WGS sequence"/>
</dbReference>
<organism evidence="1 2">
    <name type="scientific">Alysiella crassa</name>
    <dbReference type="NCBI Taxonomy" id="153491"/>
    <lineage>
        <taxon>Bacteria</taxon>
        <taxon>Pseudomonadati</taxon>
        <taxon>Pseudomonadota</taxon>
        <taxon>Betaproteobacteria</taxon>
        <taxon>Neisseriales</taxon>
        <taxon>Neisseriaceae</taxon>
        <taxon>Alysiella</taxon>
    </lineage>
</organism>
<proteinExistence type="predicted"/>
<dbReference type="InterPro" id="IPR036188">
    <property type="entry name" value="FAD/NAD-bd_sf"/>
</dbReference>
<name>A0A376BKM2_9NEIS</name>
<gene>
    <name evidence="1" type="ORF">NCTC10283_00245</name>
</gene>